<dbReference type="EMBL" id="MSZS01000011">
    <property type="protein sequence ID" value="PKX88935.1"/>
    <property type="molecule type" value="Genomic_DNA"/>
</dbReference>
<feature type="domain" description="Zn(2)-C6 fungal-type" evidence="5">
    <location>
        <begin position="13"/>
        <end position="42"/>
    </location>
</feature>
<dbReference type="GO" id="GO:0008270">
    <property type="term" value="F:zinc ion binding"/>
    <property type="evidence" value="ECO:0007669"/>
    <property type="project" value="InterPro"/>
</dbReference>
<dbReference type="RefSeq" id="XP_024677530.1">
    <property type="nucleotide sequence ID" value="XM_024828484.1"/>
</dbReference>
<dbReference type="InterPro" id="IPR053157">
    <property type="entry name" value="Sterol_Uptake_Regulator"/>
</dbReference>
<dbReference type="GO" id="GO:0003677">
    <property type="term" value="F:DNA binding"/>
    <property type="evidence" value="ECO:0007669"/>
    <property type="project" value="UniProtKB-KW"/>
</dbReference>
<dbReference type="GeneID" id="36535809"/>
<dbReference type="STRING" id="1392255.A0A2I1BU79"/>
<dbReference type="InterPro" id="IPR001138">
    <property type="entry name" value="Zn2Cys6_DnaBD"/>
</dbReference>
<dbReference type="PANTHER" id="PTHR47784">
    <property type="entry name" value="STEROL UPTAKE CONTROL PROTEIN 2"/>
    <property type="match status" value="1"/>
</dbReference>
<dbReference type="Gene3D" id="4.10.240.10">
    <property type="entry name" value="Zn(2)-C6 fungal-type DNA-binding domain"/>
    <property type="match status" value="1"/>
</dbReference>
<dbReference type="GO" id="GO:0001228">
    <property type="term" value="F:DNA-binding transcription activator activity, RNA polymerase II-specific"/>
    <property type="evidence" value="ECO:0007669"/>
    <property type="project" value="TreeGrafter"/>
</dbReference>
<name>A0A2I1BU79_ASPN1</name>
<keyword evidence="3" id="KW-0804">Transcription</keyword>
<dbReference type="OrthoDB" id="5350673at2759"/>
<sequence length="397" mass="44867">MPSRRSHTKSRNGCGECKRRRVKCNEQYPCHNCLKNNSDCIYGAYFGQSKAQAAFTHNSLSPGPKGLPTFPRMDSVSTAVDSSSFTFFSGANSWLQDLELMHHFSTVVYKTLASRKAVHDVWGIALPREAYSCECLMHGLLALSASHLATLSSQRVAHYTNLSASHLHRSLCLFRVVLADISVVNCIPAFALSSLLVIQVCAQPILDKSRPTVEKLIKLFNMCRGVGTILAPYGANIQQSSLSSLLHDDYNFFNKLQRSKDIHPTNSQVSPLARLRDLIKGQTLNHWEESVYFDALSQLEISFDFIQAAKNPLEWGMAFVWPVLLKKEFLNLLGQLRPLSLVMLSHYCVLLYHFDHLWFLNGWAKALLTEIGDTLTLELQMWIDWPREVCGLRHPRV</sequence>
<evidence type="ECO:0000256" key="4">
    <source>
        <dbReference type="ARBA" id="ARBA00023242"/>
    </source>
</evidence>
<dbReference type="CDD" id="cd00067">
    <property type="entry name" value="GAL4"/>
    <property type="match status" value="1"/>
</dbReference>
<evidence type="ECO:0000256" key="1">
    <source>
        <dbReference type="ARBA" id="ARBA00023015"/>
    </source>
</evidence>
<dbReference type="PANTHER" id="PTHR47784:SF5">
    <property type="entry name" value="STEROL UPTAKE CONTROL PROTEIN 2"/>
    <property type="match status" value="1"/>
</dbReference>
<evidence type="ECO:0000256" key="2">
    <source>
        <dbReference type="ARBA" id="ARBA00023125"/>
    </source>
</evidence>
<dbReference type="OMA" id="HQNDAIN"/>
<accession>A0A2I1BU79</accession>
<evidence type="ECO:0000256" key="3">
    <source>
        <dbReference type="ARBA" id="ARBA00023163"/>
    </source>
</evidence>
<reference evidence="7" key="1">
    <citation type="journal article" date="2018" name="Proc. Natl. Acad. Sci. U.S.A.">
        <title>Linking secondary metabolites to gene clusters through genome sequencing of six diverse Aspergillus species.</title>
        <authorList>
            <person name="Kaerboelling I."/>
            <person name="Vesth T.C."/>
            <person name="Frisvad J.C."/>
            <person name="Nybo J.L."/>
            <person name="Theobald S."/>
            <person name="Kuo A."/>
            <person name="Bowyer P."/>
            <person name="Matsuda Y."/>
            <person name="Mondo S."/>
            <person name="Lyhne E.K."/>
            <person name="Kogle M.E."/>
            <person name="Clum A."/>
            <person name="Lipzen A."/>
            <person name="Salamov A."/>
            <person name="Ngan C.Y."/>
            <person name="Daum C."/>
            <person name="Chiniquy J."/>
            <person name="Barry K."/>
            <person name="LaButti K."/>
            <person name="Haridas S."/>
            <person name="Simmons B.A."/>
            <person name="Magnuson J.K."/>
            <person name="Mortensen U.H."/>
            <person name="Larsen T.O."/>
            <person name="Grigoriev I.V."/>
            <person name="Baker S.E."/>
            <person name="Andersen M.R."/>
        </authorList>
    </citation>
    <scope>NUCLEOTIDE SEQUENCE [LARGE SCALE GENOMIC DNA]</scope>
    <source>
        <strain evidence="7">IBT 16806</strain>
    </source>
</reference>
<keyword evidence="7" id="KW-1185">Reference proteome</keyword>
<protein>
    <recommendedName>
        <fullName evidence="5">Zn(2)-C6 fungal-type domain-containing protein</fullName>
    </recommendedName>
</protein>
<dbReference type="Proteomes" id="UP000234474">
    <property type="component" value="Unassembled WGS sequence"/>
</dbReference>
<dbReference type="SUPFAM" id="SSF57701">
    <property type="entry name" value="Zn2/Cys6 DNA-binding domain"/>
    <property type="match status" value="1"/>
</dbReference>
<dbReference type="Pfam" id="PF00172">
    <property type="entry name" value="Zn_clus"/>
    <property type="match status" value="1"/>
</dbReference>
<dbReference type="InterPro" id="IPR036864">
    <property type="entry name" value="Zn2-C6_fun-type_DNA-bd_sf"/>
</dbReference>
<organism evidence="6 7">
    <name type="scientific">Aspergillus novofumigatus (strain IBT 16806)</name>
    <dbReference type="NCBI Taxonomy" id="1392255"/>
    <lineage>
        <taxon>Eukaryota</taxon>
        <taxon>Fungi</taxon>
        <taxon>Dikarya</taxon>
        <taxon>Ascomycota</taxon>
        <taxon>Pezizomycotina</taxon>
        <taxon>Eurotiomycetes</taxon>
        <taxon>Eurotiomycetidae</taxon>
        <taxon>Eurotiales</taxon>
        <taxon>Aspergillaceae</taxon>
        <taxon>Aspergillus</taxon>
        <taxon>Aspergillus subgen. Fumigati</taxon>
    </lineage>
</organism>
<dbReference type="PROSITE" id="PS50048">
    <property type="entry name" value="ZN2_CY6_FUNGAL_2"/>
    <property type="match status" value="1"/>
</dbReference>
<evidence type="ECO:0000313" key="7">
    <source>
        <dbReference type="Proteomes" id="UP000234474"/>
    </source>
</evidence>
<dbReference type="PROSITE" id="PS00463">
    <property type="entry name" value="ZN2_CY6_FUNGAL_1"/>
    <property type="match status" value="1"/>
</dbReference>
<evidence type="ECO:0000259" key="5">
    <source>
        <dbReference type="PROSITE" id="PS50048"/>
    </source>
</evidence>
<evidence type="ECO:0000313" key="6">
    <source>
        <dbReference type="EMBL" id="PKX88935.1"/>
    </source>
</evidence>
<keyword evidence="1" id="KW-0805">Transcription regulation</keyword>
<keyword evidence="2" id="KW-0238">DNA-binding</keyword>
<dbReference type="AlphaFoldDB" id="A0A2I1BU79"/>
<gene>
    <name evidence="6" type="ORF">P174DRAFT_446050</name>
</gene>
<dbReference type="VEuPathDB" id="FungiDB:P174DRAFT_446050"/>
<dbReference type="SMART" id="SM00066">
    <property type="entry name" value="GAL4"/>
    <property type="match status" value="1"/>
</dbReference>
<proteinExistence type="predicted"/>
<keyword evidence="4" id="KW-0539">Nucleus</keyword>
<comment type="caution">
    <text evidence="6">The sequence shown here is derived from an EMBL/GenBank/DDBJ whole genome shotgun (WGS) entry which is preliminary data.</text>
</comment>